<accession>A0ABQ5X173</accession>
<keyword evidence="2" id="KW-1185">Reference proteome</keyword>
<dbReference type="EMBL" id="BSNW01000009">
    <property type="protein sequence ID" value="GLQ68645.1"/>
    <property type="molecule type" value="Genomic_DNA"/>
</dbReference>
<comment type="caution">
    <text evidence="1">The sequence shown here is derived from an EMBL/GenBank/DDBJ whole genome shotgun (WGS) entry which is preliminary data.</text>
</comment>
<dbReference type="Proteomes" id="UP001156672">
    <property type="component" value="Unassembled WGS sequence"/>
</dbReference>
<organism evidence="1 2">
    <name type="scientific">Gluconobacter albidus</name>
    <dbReference type="NCBI Taxonomy" id="318683"/>
    <lineage>
        <taxon>Bacteria</taxon>
        <taxon>Pseudomonadati</taxon>
        <taxon>Pseudomonadota</taxon>
        <taxon>Alphaproteobacteria</taxon>
        <taxon>Acetobacterales</taxon>
        <taxon>Acetobacteraceae</taxon>
        <taxon>Gluconobacter</taxon>
    </lineage>
</organism>
<protein>
    <submittedName>
        <fullName evidence="1">Uncharacterized protein</fullName>
    </submittedName>
</protein>
<name>A0ABQ5X173_9PROT</name>
<proteinExistence type="predicted"/>
<sequence length="170" mass="18196">MFGGEAVIRGEDHAVQILSELAELGGGELGLASEITAAMQVQEDRAWRCGVLARADAQEADGGRGVRGGNGQPFKDDGIVFSLKERLSGGLFQPVAEGGEGVGREIDGGDLFKEREEFREDEGPGVHECHLALGRQENHLYAQWSDGLKAKICSSRHKVAATFNARESSC</sequence>
<evidence type="ECO:0000313" key="1">
    <source>
        <dbReference type="EMBL" id="GLQ68645.1"/>
    </source>
</evidence>
<reference evidence="2" key="1">
    <citation type="journal article" date="2019" name="Int. J. Syst. Evol. Microbiol.">
        <title>The Global Catalogue of Microorganisms (GCM) 10K type strain sequencing project: providing services to taxonomists for standard genome sequencing and annotation.</title>
        <authorList>
            <consortium name="The Broad Institute Genomics Platform"/>
            <consortium name="The Broad Institute Genome Sequencing Center for Infectious Disease"/>
            <person name="Wu L."/>
            <person name="Ma J."/>
        </authorList>
    </citation>
    <scope>NUCLEOTIDE SEQUENCE [LARGE SCALE GENOMIC DNA]</scope>
    <source>
        <strain evidence="2">NBRC 3250</strain>
    </source>
</reference>
<evidence type="ECO:0000313" key="2">
    <source>
        <dbReference type="Proteomes" id="UP001156672"/>
    </source>
</evidence>
<gene>
    <name evidence="1" type="ORF">GCM10007866_10960</name>
</gene>